<evidence type="ECO:0000256" key="2">
    <source>
        <dbReference type="ARBA" id="ARBA00022692"/>
    </source>
</evidence>
<comment type="subcellular location">
    <subcellularLocation>
        <location evidence="1">Membrane</location>
        <topology evidence="1">Multi-pass membrane protein</topology>
    </subcellularLocation>
</comment>
<evidence type="ECO:0000256" key="6">
    <source>
        <dbReference type="SAM" id="Phobius"/>
    </source>
</evidence>
<feature type="transmembrane region" description="Helical" evidence="6">
    <location>
        <begin position="6"/>
        <end position="25"/>
    </location>
</feature>
<feature type="transmembrane region" description="Helical" evidence="6">
    <location>
        <begin position="46"/>
        <end position="68"/>
    </location>
</feature>
<dbReference type="AlphaFoldDB" id="G2Q089"/>
<keyword evidence="9" id="KW-1185">Reference proteome</keyword>
<keyword evidence="2 6" id="KW-0812">Transmembrane</keyword>
<comment type="similarity">
    <text evidence="5">Belongs to the SAT4 family.</text>
</comment>
<sequence>MDLANLPKMTFIAVFAGFFSVLATARSKTSFALTLLRLSQGWVMKTIIWFVMITMNAIMGTAMLFMWIKCRPFAKVWDDTLDGWCIEPAKIVILYQWSVGWSGCSDVVLALLPWNILFHMRKTLDVKERLGIAIAMSMGLVAGVASFVKLAMLPRLTGDPTDTVTVTT</sequence>
<dbReference type="PANTHER" id="PTHR33048">
    <property type="entry name" value="PTH11-LIKE INTEGRAL MEMBRANE PROTEIN (AFU_ORTHOLOGUE AFUA_5G11245)"/>
    <property type="match status" value="1"/>
</dbReference>
<dbReference type="eggNOG" id="ENOG502RVXB">
    <property type="taxonomic scope" value="Eukaryota"/>
</dbReference>
<dbReference type="InParanoid" id="G2Q089"/>
<dbReference type="RefSeq" id="XP_003661008.1">
    <property type="nucleotide sequence ID" value="XM_003660960.1"/>
</dbReference>
<feature type="domain" description="Rhodopsin" evidence="7">
    <location>
        <begin position="16"/>
        <end position="161"/>
    </location>
</feature>
<dbReference type="InterPro" id="IPR052337">
    <property type="entry name" value="SAT4-like"/>
</dbReference>
<dbReference type="InterPro" id="IPR049326">
    <property type="entry name" value="Rhodopsin_dom_fungi"/>
</dbReference>
<evidence type="ECO:0000259" key="7">
    <source>
        <dbReference type="Pfam" id="PF20684"/>
    </source>
</evidence>
<dbReference type="OrthoDB" id="5417887at2759"/>
<feature type="transmembrane region" description="Helical" evidence="6">
    <location>
        <begin position="99"/>
        <end position="118"/>
    </location>
</feature>
<dbReference type="Pfam" id="PF20684">
    <property type="entry name" value="Fung_rhodopsin"/>
    <property type="match status" value="1"/>
</dbReference>
<dbReference type="GeneID" id="11511586"/>
<evidence type="ECO:0000256" key="4">
    <source>
        <dbReference type="ARBA" id="ARBA00023136"/>
    </source>
</evidence>
<keyword evidence="3 6" id="KW-1133">Transmembrane helix</keyword>
<name>G2Q089_THET4</name>
<evidence type="ECO:0000256" key="1">
    <source>
        <dbReference type="ARBA" id="ARBA00004141"/>
    </source>
</evidence>
<organism evidence="8 9">
    <name type="scientific">Thermothelomyces thermophilus (strain ATCC 42464 / BCRC 31852 / DSM 1799)</name>
    <name type="common">Sporotrichum thermophile</name>
    <dbReference type="NCBI Taxonomy" id="573729"/>
    <lineage>
        <taxon>Eukaryota</taxon>
        <taxon>Fungi</taxon>
        <taxon>Dikarya</taxon>
        <taxon>Ascomycota</taxon>
        <taxon>Pezizomycotina</taxon>
        <taxon>Sordariomycetes</taxon>
        <taxon>Sordariomycetidae</taxon>
        <taxon>Sordariales</taxon>
        <taxon>Chaetomiaceae</taxon>
        <taxon>Thermothelomyces</taxon>
    </lineage>
</organism>
<reference evidence="8 9" key="1">
    <citation type="journal article" date="2011" name="Nat. Biotechnol.">
        <title>Comparative genomic analysis of the thermophilic biomass-degrading fungi Myceliophthora thermophila and Thielavia terrestris.</title>
        <authorList>
            <person name="Berka R.M."/>
            <person name="Grigoriev I.V."/>
            <person name="Otillar R."/>
            <person name="Salamov A."/>
            <person name="Grimwood J."/>
            <person name="Reid I."/>
            <person name="Ishmael N."/>
            <person name="John T."/>
            <person name="Darmond C."/>
            <person name="Moisan M.-C."/>
            <person name="Henrissat B."/>
            <person name="Coutinho P.M."/>
            <person name="Lombard V."/>
            <person name="Natvig D.O."/>
            <person name="Lindquist E."/>
            <person name="Schmutz J."/>
            <person name="Lucas S."/>
            <person name="Harris P."/>
            <person name="Powlowski J."/>
            <person name="Bellemare A."/>
            <person name="Taylor D."/>
            <person name="Butler G."/>
            <person name="de Vries R.P."/>
            <person name="Allijn I.E."/>
            <person name="van den Brink J."/>
            <person name="Ushinsky S."/>
            <person name="Storms R."/>
            <person name="Powell A.J."/>
            <person name="Paulsen I.T."/>
            <person name="Elbourne L.D.H."/>
            <person name="Baker S.E."/>
            <person name="Magnuson J."/>
            <person name="LaBoissiere S."/>
            <person name="Clutterbuck A.J."/>
            <person name="Martinez D."/>
            <person name="Wogulis M."/>
            <person name="de Leon A.L."/>
            <person name="Rey M.W."/>
            <person name="Tsang A."/>
        </authorList>
    </citation>
    <scope>NUCLEOTIDE SEQUENCE [LARGE SCALE GENOMIC DNA]</scope>
    <source>
        <strain evidence="9">ATCC 42464 / BCRC 31852 / DSM 1799</strain>
    </source>
</reference>
<dbReference type="PANTHER" id="PTHR33048:SF42">
    <property type="entry name" value="INTEGRAL MEMBRANE PROTEIN"/>
    <property type="match status" value="1"/>
</dbReference>
<dbReference type="HOGENOM" id="CLU_028200_24_0_1"/>
<evidence type="ECO:0000313" key="8">
    <source>
        <dbReference type="EMBL" id="AEO55763.1"/>
    </source>
</evidence>
<dbReference type="EMBL" id="CP003002">
    <property type="protein sequence ID" value="AEO55763.1"/>
    <property type="molecule type" value="Genomic_DNA"/>
</dbReference>
<gene>
    <name evidence="8" type="ORF">MYCTH_2299910</name>
</gene>
<proteinExistence type="inferred from homology"/>
<evidence type="ECO:0000256" key="3">
    <source>
        <dbReference type="ARBA" id="ARBA00022989"/>
    </source>
</evidence>
<keyword evidence="4 6" id="KW-0472">Membrane</keyword>
<dbReference type="VEuPathDB" id="FungiDB:MYCTH_2299910"/>
<evidence type="ECO:0000313" key="9">
    <source>
        <dbReference type="Proteomes" id="UP000007322"/>
    </source>
</evidence>
<dbReference type="GO" id="GO:0016020">
    <property type="term" value="C:membrane"/>
    <property type="evidence" value="ECO:0007669"/>
    <property type="project" value="UniProtKB-SubCell"/>
</dbReference>
<dbReference type="Proteomes" id="UP000007322">
    <property type="component" value="Chromosome 1"/>
</dbReference>
<accession>G2Q089</accession>
<dbReference type="OMA" id="IVILFQW"/>
<protein>
    <recommendedName>
        <fullName evidence="7">Rhodopsin domain-containing protein</fullName>
    </recommendedName>
</protein>
<feature type="transmembrane region" description="Helical" evidence="6">
    <location>
        <begin position="130"/>
        <end position="152"/>
    </location>
</feature>
<evidence type="ECO:0000256" key="5">
    <source>
        <dbReference type="ARBA" id="ARBA00038359"/>
    </source>
</evidence>
<dbReference type="KEGG" id="mtm:MYCTH_2299910"/>